<name>A0A1D8JIB3_9BACL</name>
<dbReference type="PANTHER" id="PTHR22946:SF9">
    <property type="entry name" value="POLYKETIDE TRANSFERASE AF380"/>
    <property type="match status" value="1"/>
</dbReference>
<keyword evidence="1" id="KW-0378">Hydrolase</keyword>
<dbReference type="PANTHER" id="PTHR22946">
    <property type="entry name" value="DIENELACTONE HYDROLASE DOMAIN-CONTAINING PROTEIN-RELATED"/>
    <property type="match status" value="1"/>
</dbReference>
<dbReference type="EMBL" id="CP017560">
    <property type="protein sequence ID" value="AOV08460.1"/>
    <property type="molecule type" value="Genomic_DNA"/>
</dbReference>
<evidence type="ECO:0000313" key="4">
    <source>
        <dbReference type="Proteomes" id="UP000185746"/>
    </source>
</evidence>
<dbReference type="GO" id="GO:0006508">
    <property type="term" value="P:proteolysis"/>
    <property type="evidence" value="ECO:0007669"/>
    <property type="project" value="InterPro"/>
</dbReference>
<keyword evidence="4" id="KW-1185">Reference proteome</keyword>
<dbReference type="RefSeq" id="WP_075528625.1">
    <property type="nucleotide sequence ID" value="NZ_CP017560.1"/>
</dbReference>
<dbReference type="AlphaFoldDB" id="A0A1D8JIB3"/>
<dbReference type="GO" id="GO:0052689">
    <property type="term" value="F:carboxylic ester hydrolase activity"/>
    <property type="evidence" value="ECO:0007669"/>
    <property type="project" value="UniProtKB-ARBA"/>
</dbReference>
<accession>A0A1D8JIB3</accession>
<dbReference type="Pfam" id="PF00326">
    <property type="entry name" value="Peptidase_S9"/>
    <property type="match status" value="1"/>
</dbReference>
<dbReference type="Gene3D" id="3.40.50.1820">
    <property type="entry name" value="alpha/beta hydrolase"/>
    <property type="match status" value="1"/>
</dbReference>
<protein>
    <submittedName>
        <fullName evidence="3">Esterase</fullName>
    </submittedName>
</protein>
<feature type="domain" description="Peptidase S9 prolyl oligopeptidase catalytic" evidence="2">
    <location>
        <begin position="97"/>
        <end position="241"/>
    </location>
</feature>
<dbReference type="InterPro" id="IPR029058">
    <property type="entry name" value="AB_hydrolase_fold"/>
</dbReference>
<dbReference type="Proteomes" id="UP000185746">
    <property type="component" value="Chromosome"/>
</dbReference>
<dbReference type="InterPro" id="IPR001375">
    <property type="entry name" value="Peptidase_S9_cat"/>
</dbReference>
<dbReference type="KEGG" id="surl:BI350_13570"/>
<organism evidence="3 4">
    <name type="scientific">Sporosarcina ureilytica</name>
    <dbReference type="NCBI Taxonomy" id="298596"/>
    <lineage>
        <taxon>Bacteria</taxon>
        <taxon>Bacillati</taxon>
        <taxon>Bacillota</taxon>
        <taxon>Bacilli</taxon>
        <taxon>Bacillales</taxon>
        <taxon>Caryophanaceae</taxon>
        <taxon>Sporosarcina</taxon>
    </lineage>
</organism>
<dbReference type="GO" id="GO:0008236">
    <property type="term" value="F:serine-type peptidase activity"/>
    <property type="evidence" value="ECO:0007669"/>
    <property type="project" value="InterPro"/>
</dbReference>
<evidence type="ECO:0000259" key="2">
    <source>
        <dbReference type="Pfam" id="PF00326"/>
    </source>
</evidence>
<evidence type="ECO:0000313" key="3">
    <source>
        <dbReference type="EMBL" id="AOV08460.1"/>
    </source>
</evidence>
<reference evidence="3 4" key="1">
    <citation type="submission" date="2016-09" db="EMBL/GenBank/DDBJ databases">
        <title>Complete genome sequence of the Lysinibacillus sphaericus LMG 22257, a specie of Bacillus with ureolytic activity that can effectively biodeposit calcium carbonate.</title>
        <authorList>
            <person name="Yan W."/>
        </authorList>
    </citation>
    <scope>NUCLEOTIDE SEQUENCE [LARGE SCALE GENOMIC DNA]</scope>
    <source>
        <strain evidence="3 4">LMG 22257</strain>
    </source>
</reference>
<evidence type="ECO:0000256" key="1">
    <source>
        <dbReference type="ARBA" id="ARBA00022801"/>
    </source>
</evidence>
<dbReference type="InterPro" id="IPR050261">
    <property type="entry name" value="FrsA_esterase"/>
</dbReference>
<gene>
    <name evidence="3" type="ORF">BI350_13570</name>
</gene>
<dbReference type="SUPFAM" id="SSF53474">
    <property type="entry name" value="alpha/beta-Hydrolases"/>
    <property type="match status" value="1"/>
</dbReference>
<sequence length="256" mass="29129">MIIKEEMWRNIPLLHIVDSEFENENVPVAIFLHGFTSAKEHNLHYAYNLAKKGIRVLLPDAHLHGVRSENLDEAELALRFWEIVMTNIEELNILYNEIKERGLSDSEKIGVGGTSMGGISTLGSLKIYDWIDASIIMMGAPGFVDLAKAQIREFEQKGFTLPITIEEKKQLLEHISLFDITKHPSALKGRPVYFWHGKNDQVVPYGPTFKFYEEVKEMYADKPDDFVFITDKSAAHAVTRPGMLDAVSWLACHLNE</sequence>
<proteinExistence type="predicted"/>